<evidence type="ECO:0000313" key="3">
    <source>
        <dbReference type="Proteomes" id="UP000280935"/>
    </source>
</evidence>
<organism evidence="2 3">
    <name type="scientific">Arachnia propionica</name>
    <dbReference type="NCBI Taxonomy" id="1750"/>
    <lineage>
        <taxon>Bacteria</taxon>
        <taxon>Bacillati</taxon>
        <taxon>Actinomycetota</taxon>
        <taxon>Actinomycetes</taxon>
        <taxon>Propionibacteriales</taxon>
        <taxon>Propionibacteriaceae</taxon>
        <taxon>Arachnia</taxon>
    </lineage>
</organism>
<dbReference type="AlphaFoldDB" id="A0A3P1WN30"/>
<comment type="caution">
    <text evidence="2">The sequence shown here is derived from an EMBL/GenBank/DDBJ whole genome shotgun (WGS) entry which is preliminary data.</text>
</comment>
<dbReference type="RefSeq" id="WP_125229240.1">
    <property type="nucleotide sequence ID" value="NZ_RQYT01000064.1"/>
</dbReference>
<name>A0A3P1WN30_9ACTN</name>
<feature type="domain" description="Thiopeptide-type bacteriocin biosynthesis" evidence="1">
    <location>
        <begin position="6"/>
        <end position="258"/>
    </location>
</feature>
<evidence type="ECO:0000259" key="1">
    <source>
        <dbReference type="Pfam" id="PF14028"/>
    </source>
</evidence>
<dbReference type="InterPro" id="IPR023809">
    <property type="entry name" value="Thiopep_bacteriocin_synth_dom"/>
</dbReference>
<dbReference type="OrthoDB" id="3607295at2"/>
<evidence type="ECO:0000313" key="2">
    <source>
        <dbReference type="EMBL" id="RRD47615.1"/>
    </source>
</evidence>
<reference evidence="2 3" key="1">
    <citation type="submission" date="2018-11" db="EMBL/GenBank/DDBJ databases">
        <title>Genomes From Bacteria Associated with the Canine Oral Cavity: a Test Case for Automated Genome-Based Taxonomic Assignment.</title>
        <authorList>
            <person name="Coil D.A."/>
            <person name="Jospin G."/>
            <person name="Darling A.E."/>
            <person name="Wallis C."/>
            <person name="Davis I.J."/>
            <person name="Harris S."/>
            <person name="Eisen J.A."/>
            <person name="Holcombe L.J."/>
            <person name="O'Flynn C."/>
        </authorList>
    </citation>
    <scope>NUCLEOTIDE SEQUENCE [LARGE SCALE GENOMIC DNA]</scope>
    <source>
        <strain evidence="2 3">OH2822_COT-296</strain>
    </source>
</reference>
<accession>A0A3P1WN30</accession>
<dbReference type="Pfam" id="PF14028">
    <property type="entry name" value="Lant_dehydr_C"/>
    <property type="match status" value="1"/>
</dbReference>
<dbReference type="Proteomes" id="UP000280935">
    <property type="component" value="Unassembled WGS sequence"/>
</dbReference>
<protein>
    <recommendedName>
        <fullName evidence="1">Thiopeptide-type bacteriocin biosynthesis domain-containing protein</fullName>
    </recommendedName>
</protein>
<dbReference type="NCBIfam" id="TIGR03891">
    <property type="entry name" value="thiopep_ocin"/>
    <property type="match status" value="1"/>
</dbReference>
<gene>
    <name evidence="2" type="ORF">EII35_14835</name>
</gene>
<dbReference type="EMBL" id="RQYT01000064">
    <property type="protein sequence ID" value="RRD47615.1"/>
    <property type="molecule type" value="Genomic_DNA"/>
</dbReference>
<proteinExistence type="predicted"/>
<sequence>MSTNHWLYVKVGTPGVLAAESLLRHVVAPFMTERGYLRDGNQSKWFFLRYLDATGLHVRIRIRGRSQALQEVDSALRNALGRWCSHDEDRITYVRRAVYVPEWVKWGGAEGVREAERVFAASSRLALSLPASCWEHRHGIALLLMRHGIRMLPTEQRASFTYNYAWFWSGGHDPTIPSMREAVRHGARRAAVHLACQMKLWESATGQWRNPCEAYLQALEEDLLRSKQPAHRLFNHMHLTSNRLGVSPRDEALLAEVLFLRDSSVSDLKEAA</sequence>